<keyword evidence="2" id="KW-1185">Reference proteome</keyword>
<proteinExistence type="predicted"/>
<evidence type="ECO:0000313" key="2">
    <source>
        <dbReference type="Proteomes" id="UP000805193"/>
    </source>
</evidence>
<dbReference type="Proteomes" id="UP000805193">
    <property type="component" value="Unassembled WGS sequence"/>
</dbReference>
<accession>A0AC60PSG6</accession>
<reference evidence="1 2" key="1">
    <citation type="journal article" date="2020" name="Cell">
        <title>Large-Scale Comparative Analyses of Tick Genomes Elucidate Their Genetic Diversity and Vector Capacities.</title>
        <authorList>
            <consortium name="Tick Genome and Microbiome Consortium (TIGMIC)"/>
            <person name="Jia N."/>
            <person name="Wang J."/>
            <person name="Shi W."/>
            <person name="Du L."/>
            <person name="Sun Y."/>
            <person name="Zhan W."/>
            <person name="Jiang J.F."/>
            <person name="Wang Q."/>
            <person name="Zhang B."/>
            <person name="Ji P."/>
            <person name="Bell-Sakyi L."/>
            <person name="Cui X.M."/>
            <person name="Yuan T.T."/>
            <person name="Jiang B.G."/>
            <person name="Yang W.F."/>
            <person name="Lam T.T."/>
            <person name="Chang Q.C."/>
            <person name="Ding S.J."/>
            <person name="Wang X.J."/>
            <person name="Zhu J.G."/>
            <person name="Ruan X.D."/>
            <person name="Zhao L."/>
            <person name="Wei J.T."/>
            <person name="Ye R.Z."/>
            <person name="Que T.C."/>
            <person name="Du C.H."/>
            <person name="Zhou Y.H."/>
            <person name="Cheng J.X."/>
            <person name="Dai P.F."/>
            <person name="Guo W.B."/>
            <person name="Han X.H."/>
            <person name="Huang E.J."/>
            <person name="Li L.F."/>
            <person name="Wei W."/>
            <person name="Gao Y.C."/>
            <person name="Liu J.Z."/>
            <person name="Shao H.Z."/>
            <person name="Wang X."/>
            <person name="Wang C.C."/>
            <person name="Yang T.C."/>
            <person name="Huo Q.B."/>
            <person name="Li W."/>
            <person name="Chen H.Y."/>
            <person name="Chen S.E."/>
            <person name="Zhou L.G."/>
            <person name="Ni X.B."/>
            <person name="Tian J.H."/>
            <person name="Sheng Y."/>
            <person name="Liu T."/>
            <person name="Pan Y.S."/>
            <person name="Xia L.Y."/>
            <person name="Li J."/>
            <person name="Zhao F."/>
            <person name="Cao W.C."/>
        </authorList>
    </citation>
    <scope>NUCLEOTIDE SEQUENCE [LARGE SCALE GENOMIC DNA]</scope>
    <source>
        <strain evidence="1">Iper-2018</strain>
    </source>
</reference>
<comment type="caution">
    <text evidence="1">The sequence shown here is derived from an EMBL/GenBank/DDBJ whole genome shotgun (WGS) entry which is preliminary data.</text>
</comment>
<protein>
    <submittedName>
        <fullName evidence="1">Uncharacterized protein</fullName>
    </submittedName>
</protein>
<sequence>MDLSLRVRAPIKGAHAHSFASFETPRKTDILITLTKSRTLTSSKVKTLESLVRTPNPAEATVTLAQLGCDSGSSGTPGVAMPPIPAVQGPGHPHSSETHLLAGPYTSDVATKVSGPQLLGSEGSATCAPTVSITEQPLLPGQRRCRFCLNVDDERAMVIPCACDGDLVFAHQSCVNKEVRESRRLTCPSCQVHYVINRHQSRTFCAWLLNRSQRGHHVRFLFAVLYALSVVMVLAFAWLQADRIMSQQHWLLGVPLGFVLLFMSACWMALPIYSLW</sequence>
<name>A0AC60PSG6_IXOPE</name>
<gene>
    <name evidence="1" type="ORF">HPB47_000627</name>
</gene>
<dbReference type="EMBL" id="JABSTQ010010080">
    <property type="protein sequence ID" value="KAG0423588.1"/>
    <property type="molecule type" value="Genomic_DNA"/>
</dbReference>
<evidence type="ECO:0000313" key="1">
    <source>
        <dbReference type="EMBL" id="KAG0423588.1"/>
    </source>
</evidence>
<organism evidence="1 2">
    <name type="scientific">Ixodes persulcatus</name>
    <name type="common">Taiga tick</name>
    <dbReference type="NCBI Taxonomy" id="34615"/>
    <lineage>
        <taxon>Eukaryota</taxon>
        <taxon>Metazoa</taxon>
        <taxon>Ecdysozoa</taxon>
        <taxon>Arthropoda</taxon>
        <taxon>Chelicerata</taxon>
        <taxon>Arachnida</taxon>
        <taxon>Acari</taxon>
        <taxon>Parasitiformes</taxon>
        <taxon>Ixodida</taxon>
        <taxon>Ixodoidea</taxon>
        <taxon>Ixodidae</taxon>
        <taxon>Ixodinae</taxon>
        <taxon>Ixodes</taxon>
    </lineage>
</organism>